<dbReference type="SUPFAM" id="SSF54518">
    <property type="entry name" value="Tubby C-terminal domain-like"/>
    <property type="match status" value="1"/>
</dbReference>
<comment type="subcellular location">
    <subcellularLocation>
        <location evidence="1">Cytoplasm</location>
    </subcellularLocation>
</comment>
<dbReference type="PROSITE" id="PS01201">
    <property type="entry name" value="TUB_2"/>
    <property type="match status" value="1"/>
</dbReference>
<organism evidence="6 7">
    <name type="scientific">Panagrolaimus superbus</name>
    <dbReference type="NCBI Taxonomy" id="310955"/>
    <lineage>
        <taxon>Eukaryota</taxon>
        <taxon>Metazoa</taxon>
        <taxon>Ecdysozoa</taxon>
        <taxon>Nematoda</taxon>
        <taxon>Chromadorea</taxon>
        <taxon>Rhabditida</taxon>
        <taxon>Tylenchina</taxon>
        <taxon>Panagrolaimomorpha</taxon>
        <taxon>Panagrolaimoidea</taxon>
        <taxon>Panagrolaimidae</taxon>
        <taxon>Panagrolaimus</taxon>
    </lineage>
</organism>
<dbReference type="InterPro" id="IPR018066">
    <property type="entry name" value="Tubby_C_CS"/>
</dbReference>
<evidence type="ECO:0000313" key="6">
    <source>
        <dbReference type="Proteomes" id="UP000887577"/>
    </source>
</evidence>
<evidence type="ECO:0000256" key="1">
    <source>
        <dbReference type="ARBA" id="ARBA00004496"/>
    </source>
</evidence>
<feature type="domain" description="Tubby C-terminal" evidence="5">
    <location>
        <begin position="3"/>
        <end position="97"/>
    </location>
</feature>
<dbReference type="PANTHER" id="PTHR16517:SF7">
    <property type="entry name" value="PROTEIN KING TUBBY"/>
    <property type="match status" value="1"/>
</dbReference>
<dbReference type="PRINTS" id="PR01573">
    <property type="entry name" value="SUPERTUBBY"/>
</dbReference>
<evidence type="ECO:0000259" key="5">
    <source>
        <dbReference type="Pfam" id="PF01167"/>
    </source>
</evidence>
<dbReference type="PROSITE" id="PS01200">
    <property type="entry name" value="TUB_1"/>
    <property type="match status" value="1"/>
</dbReference>
<dbReference type="Proteomes" id="UP000887577">
    <property type="component" value="Unplaced"/>
</dbReference>
<dbReference type="GO" id="GO:0005929">
    <property type="term" value="C:cilium"/>
    <property type="evidence" value="ECO:0007669"/>
    <property type="project" value="TreeGrafter"/>
</dbReference>
<protein>
    <recommendedName>
        <fullName evidence="4">Tubby-like protein</fullName>
    </recommendedName>
</protein>
<keyword evidence="3" id="KW-0963">Cytoplasm</keyword>
<sequence length="103" mass="11998">MKEKDSIVERFKQQKLEEMVVLQNKTPMWSEETQSFVLNFRGRVTQASVKNFQLIHEAQPDYVIMQFGRTDDSSFTLDFRYPLTPLQAFGIAMSSFHGKLACE</sequence>
<reference evidence="7" key="1">
    <citation type="submission" date="2022-11" db="UniProtKB">
        <authorList>
            <consortium name="WormBaseParasite"/>
        </authorList>
    </citation>
    <scope>IDENTIFICATION</scope>
</reference>
<dbReference type="InterPro" id="IPR025659">
    <property type="entry name" value="Tubby-like_C"/>
</dbReference>
<evidence type="ECO:0000256" key="2">
    <source>
        <dbReference type="ARBA" id="ARBA00007129"/>
    </source>
</evidence>
<keyword evidence="6" id="KW-1185">Reference proteome</keyword>
<dbReference type="PANTHER" id="PTHR16517">
    <property type="entry name" value="TUBBY-RELATED"/>
    <property type="match status" value="1"/>
</dbReference>
<dbReference type="GO" id="GO:0005737">
    <property type="term" value="C:cytoplasm"/>
    <property type="evidence" value="ECO:0007669"/>
    <property type="project" value="UniProtKB-SubCell"/>
</dbReference>
<dbReference type="InterPro" id="IPR000007">
    <property type="entry name" value="Tubby_C"/>
</dbReference>
<dbReference type="Pfam" id="PF01167">
    <property type="entry name" value="Tub"/>
    <property type="match status" value="1"/>
</dbReference>
<evidence type="ECO:0000256" key="3">
    <source>
        <dbReference type="ARBA" id="ARBA00022490"/>
    </source>
</evidence>
<dbReference type="WBParaSite" id="PSU_v2.g4402.t1">
    <property type="protein sequence ID" value="PSU_v2.g4402.t1"/>
    <property type="gene ID" value="PSU_v2.g4402"/>
</dbReference>
<proteinExistence type="inferred from homology"/>
<dbReference type="GO" id="GO:0061512">
    <property type="term" value="P:protein localization to cilium"/>
    <property type="evidence" value="ECO:0007669"/>
    <property type="project" value="TreeGrafter"/>
</dbReference>
<comment type="similarity">
    <text evidence="2 4">Belongs to the TUB family.</text>
</comment>
<name>A0A914YWB5_9BILA</name>
<dbReference type="Gene3D" id="3.20.90.10">
    <property type="entry name" value="Tubby Protein, Chain A"/>
    <property type="match status" value="1"/>
</dbReference>
<evidence type="ECO:0000313" key="7">
    <source>
        <dbReference type="WBParaSite" id="PSU_v2.g4402.t1"/>
    </source>
</evidence>
<accession>A0A914YWB5</accession>
<dbReference type="AlphaFoldDB" id="A0A914YWB5"/>
<evidence type="ECO:0000256" key="4">
    <source>
        <dbReference type="RuleBase" id="RU361125"/>
    </source>
</evidence>